<proteinExistence type="predicted"/>
<protein>
    <submittedName>
        <fullName evidence="2">Uncharacterized protein</fullName>
    </submittedName>
</protein>
<organism evidence="2 3">
    <name type="scientific">Lichenicoccus roseus</name>
    <dbReference type="NCBI Taxonomy" id="2683649"/>
    <lineage>
        <taxon>Bacteria</taxon>
        <taxon>Pseudomonadati</taxon>
        <taxon>Pseudomonadota</taxon>
        <taxon>Alphaproteobacteria</taxon>
        <taxon>Acetobacterales</taxon>
        <taxon>Acetobacteraceae</taxon>
        <taxon>Lichenicoccus</taxon>
    </lineage>
</organism>
<name>A0A5R9J4A8_9PROT</name>
<dbReference type="Proteomes" id="UP000305654">
    <property type="component" value="Unassembled WGS sequence"/>
</dbReference>
<gene>
    <name evidence="2" type="ORF">FE263_14625</name>
</gene>
<dbReference type="RefSeq" id="WP_138326773.1">
    <property type="nucleotide sequence ID" value="NZ_VCDI01000005.1"/>
</dbReference>
<evidence type="ECO:0000313" key="2">
    <source>
        <dbReference type="EMBL" id="TLU71703.1"/>
    </source>
</evidence>
<evidence type="ECO:0000313" key="3">
    <source>
        <dbReference type="Proteomes" id="UP000305654"/>
    </source>
</evidence>
<feature type="region of interest" description="Disordered" evidence="1">
    <location>
        <begin position="337"/>
        <end position="400"/>
    </location>
</feature>
<accession>A0A5R9J4A8</accession>
<reference evidence="2 3" key="1">
    <citation type="submission" date="2019-05" db="EMBL/GenBank/DDBJ databases">
        <authorList>
            <person name="Pankratov T."/>
            <person name="Grouzdev D."/>
        </authorList>
    </citation>
    <scope>NUCLEOTIDE SEQUENCE [LARGE SCALE GENOMIC DNA]</scope>
    <source>
        <strain evidence="2 3">KEBCLARHB70R</strain>
    </source>
</reference>
<comment type="caution">
    <text evidence="2">The sequence shown here is derived from an EMBL/GenBank/DDBJ whole genome shotgun (WGS) entry which is preliminary data.</text>
</comment>
<dbReference type="AlphaFoldDB" id="A0A5R9J4A8"/>
<evidence type="ECO:0000256" key="1">
    <source>
        <dbReference type="SAM" id="MobiDB-lite"/>
    </source>
</evidence>
<dbReference type="EMBL" id="VCDI01000005">
    <property type="protein sequence ID" value="TLU71703.1"/>
    <property type="molecule type" value="Genomic_DNA"/>
</dbReference>
<keyword evidence="3" id="KW-1185">Reference proteome</keyword>
<feature type="compositionally biased region" description="Basic and acidic residues" evidence="1">
    <location>
        <begin position="363"/>
        <end position="378"/>
    </location>
</feature>
<sequence length="400" mass="41606">MSSATASGLGTGIRLGQIRSGVAWTAPARRIGVPGVGLPLTGPDLVGLRARVGASGELEMLIGNPGGGRGIYVGSWEAIRLQATPSLHDSRLLELLQPGAGAPLTPDRVRAAALEAAGEGFCGRRAAQVARTAQAAERTNLLRLRSHLLLETACALDLPGARMTRFDPWTAGLEEQAIWLGGAPEAIAARIGMQAGRLDGLAAAELSASATALATVALPLGFGPAGDRFRLPRILQLMARAGSVGQGAVAACILARHTLACDALRQARAAFDKPLALLADWRHDPDAVTQLLMQPSWLLDGWDRLCLVRADPAFGAAGRRAVAQLLTQDISSRMAVTQPSAATDASEAGQPADRSGSALAMDRTCRNERLRLAELRLDDPDDSPPASADDLPGTPAGVPR</sequence>
<dbReference type="OrthoDB" id="7285430at2"/>